<dbReference type="Proteomes" id="UP000596827">
    <property type="component" value="Unassembled WGS sequence"/>
</dbReference>
<dbReference type="PANTHER" id="PTHR24567">
    <property type="entry name" value="CRP FAMILY TRANSCRIPTIONAL REGULATORY PROTEIN"/>
    <property type="match status" value="1"/>
</dbReference>
<dbReference type="Pfam" id="PF00027">
    <property type="entry name" value="cNMP_binding"/>
    <property type="match status" value="1"/>
</dbReference>
<dbReference type="InterPro" id="IPR018490">
    <property type="entry name" value="cNMP-bd_dom_sf"/>
</dbReference>
<dbReference type="InterPro" id="IPR000595">
    <property type="entry name" value="cNMP-bd_dom"/>
</dbReference>
<dbReference type="CDD" id="cd00038">
    <property type="entry name" value="CAP_ED"/>
    <property type="match status" value="1"/>
</dbReference>
<dbReference type="PROSITE" id="PS50042">
    <property type="entry name" value="CNMP_BINDING_3"/>
    <property type="match status" value="1"/>
</dbReference>
<dbReference type="SUPFAM" id="SSF51206">
    <property type="entry name" value="cAMP-binding domain-like"/>
    <property type="match status" value="1"/>
</dbReference>
<feature type="domain" description="Cyclic nucleotide-binding" evidence="1">
    <location>
        <begin position="28"/>
        <end position="129"/>
    </location>
</feature>
<organism evidence="2 3">
    <name type="scientific">Ramlibacter albus</name>
    <dbReference type="NCBI Taxonomy" id="2079448"/>
    <lineage>
        <taxon>Bacteria</taxon>
        <taxon>Pseudomonadati</taxon>
        <taxon>Pseudomonadota</taxon>
        <taxon>Betaproteobacteria</taxon>
        <taxon>Burkholderiales</taxon>
        <taxon>Comamonadaceae</taxon>
        <taxon>Ramlibacter</taxon>
    </lineage>
</organism>
<dbReference type="Gene3D" id="2.60.120.10">
    <property type="entry name" value="Jelly Rolls"/>
    <property type="match status" value="1"/>
</dbReference>
<evidence type="ECO:0000259" key="1">
    <source>
        <dbReference type="PROSITE" id="PS50042"/>
    </source>
</evidence>
<accession>A0A923MCV9</accession>
<name>A0A923MCV9_9BURK</name>
<gene>
    <name evidence="2" type="ORF">H8R02_19820</name>
</gene>
<protein>
    <submittedName>
        <fullName evidence="2">Cyclic nucleotide-binding domain-containing protein</fullName>
    </submittedName>
</protein>
<dbReference type="SMART" id="SM00100">
    <property type="entry name" value="cNMP"/>
    <property type="match status" value="1"/>
</dbReference>
<dbReference type="RefSeq" id="WP_187083202.1">
    <property type="nucleotide sequence ID" value="NZ_JACORU010000007.1"/>
</dbReference>
<comment type="caution">
    <text evidence="2">The sequence shown here is derived from an EMBL/GenBank/DDBJ whole genome shotgun (WGS) entry which is preliminary data.</text>
</comment>
<dbReference type="InterPro" id="IPR050397">
    <property type="entry name" value="Env_Response_Regulators"/>
</dbReference>
<dbReference type="PANTHER" id="PTHR24567:SF74">
    <property type="entry name" value="HTH-TYPE TRANSCRIPTIONAL REGULATOR ARCR"/>
    <property type="match status" value="1"/>
</dbReference>
<dbReference type="AlphaFoldDB" id="A0A923MCV9"/>
<reference evidence="2" key="1">
    <citation type="submission" date="2020-08" db="EMBL/GenBank/DDBJ databases">
        <title>Ramlibacter sp. GTP1 16S ribosomal RNA gene genome sequencing and assembly.</title>
        <authorList>
            <person name="Kang M."/>
        </authorList>
    </citation>
    <scope>NUCLEOTIDE SEQUENCE</scope>
    <source>
        <strain evidence="2">GTP1</strain>
    </source>
</reference>
<sequence>MNAFLVPKKPDISRLVEAVRANTSEDTLSRFMPDSAWDVVAEYLSPEKIERGHVLIAQGALDRTLYFVESGILRVHRGHHNAELQLAVLGPGAVVGEGAFFSHVERSATVQATQPTVLWALTPRRFDKMSKAHPEAALALSMALGAVVSTRMLNVARKISIT</sequence>
<keyword evidence="3" id="KW-1185">Reference proteome</keyword>
<dbReference type="EMBL" id="JACORU010000007">
    <property type="protein sequence ID" value="MBC5766727.1"/>
    <property type="molecule type" value="Genomic_DNA"/>
</dbReference>
<dbReference type="GO" id="GO:0003700">
    <property type="term" value="F:DNA-binding transcription factor activity"/>
    <property type="evidence" value="ECO:0007669"/>
    <property type="project" value="TreeGrafter"/>
</dbReference>
<dbReference type="GO" id="GO:0005829">
    <property type="term" value="C:cytosol"/>
    <property type="evidence" value="ECO:0007669"/>
    <property type="project" value="TreeGrafter"/>
</dbReference>
<dbReference type="InterPro" id="IPR014710">
    <property type="entry name" value="RmlC-like_jellyroll"/>
</dbReference>
<evidence type="ECO:0000313" key="3">
    <source>
        <dbReference type="Proteomes" id="UP000596827"/>
    </source>
</evidence>
<proteinExistence type="predicted"/>
<evidence type="ECO:0000313" key="2">
    <source>
        <dbReference type="EMBL" id="MBC5766727.1"/>
    </source>
</evidence>